<dbReference type="Proteomes" id="UP000660024">
    <property type="component" value="Unassembled WGS sequence"/>
</dbReference>
<keyword evidence="1" id="KW-0812">Transmembrane</keyword>
<evidence type="ECO:0008006" key="4">
    <source>
        <dbReference type="Google" id="ProtNLM"/>
    </source>
</evidence>
<gene>
    <name evidence="2" type="ORF">I5M32_02500</name>
</gene>
<protein>
    <recommendedName>
        <fullName evidence="4">DUF3352 domain-containing protein</fullName>
    </recommendedName>
</protein>
<evidence type="ECO:0000313" key="3">
    <source>
        <dbReference type="Proteomes" id="UP000660024"/>
    </source>
</evidence>
<keyword evidence="1" id="KW-1133">Transmembrane helix</keyword>
<accession>A0ABS1BHZ5</accession>
<evidence type="ECO:0000313" key="2">
    <source>
        <dbReference type="EMBL" id="MBK0381819.1"/>
    </source>
</evidence>
<evidence type="ECO:0000256" key="1">
    <source>
        <dbReference type="SAM" id="Phobius"/>
    </source>
</evidence>
<dbReference type="RefSeq" id="WP_200584604.1">
    <property type="nucleotide sequence ID" value="NZ_JAEHFY010000003.1"/>
</dbReference>
<sequence length="536" mass="61829">MKKIIIIISVLFLAIIAVTWLYFKNLSSSEYSKEKIFTLVPNDASIVFEYKNETTFYDIFKDFNLLHDILGDDMLSHINAIKKIFVDDKKITPAFDGSNLYFALDQTENNAAHILILANLAKDMDADADVLNHLRSKYKLSSSVQQEEKVYKIAFNNKSDFRFFVHKSIFVGSFDSLLLNKSISLIANKQQANQFKIDKSSVRNKNSIANLYLNFDKLPGFFNNFSNRKNPEETYNLKNIKATASLNINYQSNALMFSGITNPQTNSKNYFNLFLDQQPGVNTLINIIPYDVSNYVFYYTSNYKGFNNDLKQLLISADKWGKLKNQLDNVSKKHAINLDKELIPVIGKEFGVFQLASGDKIGIVKSGNTNRLYFLLSTISSETTENIRRFDDSNILEAYFGQPFESFRRPYFAVIENHLVFANNTTALKRYLDNYKKQNFLSRTDKHLDFQQYLSNQGNIFFFVHNSNSKAMIKSFLSGTAYKDFKSDNFNWKDIYGFAIQFSADRDKYFTTMYMNKMPEAKKLLPSIDSLLNSKP</sequence>
<feature type="transmembrane region" description="Helical" evidence="1">
    <location>
        <begin position="5"/>
        <end position="23"/>
    </location>
</feature>
<proteinExistence type="predicted"/>
<dbReference type="EMBL" id="JAEHFY010000003">
    <property type="protein sequence ID" value="MBK0381819.1"/>
    <property type="molecule type" value="Genomic_DNA"/>
</dbReference>
<reference evidence="2 3" key="1">
    <citation type="submission" date="2020-12" db="EMBL/GenBank/DDBJ databases">
        <title>Bacterial novel species Pedobacter sp. SD-b isolated from soil.</title>
        <authorList>
            <person name="Jung H.-Y."/>
        </authorList>
    </citation>
    <scope>NUCLEOTIDE SEQUENCE [LARGE SCALE GENOMIC DNA]</scope>
    <source>
        <strain evidence="2 3">SD-b</strain>
    </source>
</reference>
<comment type="caution">
    <text evidence="2">The sequence shown here is derived from an EMBL/GenBank/DDBJ whole genome shotgun (WGS) entry which is preliminary data.</text>
</comment>
<keyword evidence="3" id="KW-1185">Reference proteome</keyword>
<name>A0ABS1BHZ5_9SPHI</name>
<keyword evidence="1" id="KW-0472">Membrane</keyword>
<organism evidence="2 3">
    <name type="scientific">Pedobacter segetis</name>
    <dbReference type="NCBI Taxonomy" id="2793069"/>
    <lineage>
        <taxon>Bacteria</taxon>
        <taxon>Pseudomonadati</taxon>
        <taxon>Bacteroidota</taxon>
        <taxon>Sphingobacteriia</taxon>
        <taxon>Sphingobacteriales</taxon>
        <taxon>Sphingobacteriaceae</taxon>
        <taxon>Pedobacter</taxon>
    </lineage>
</organism>